<name>A0A8K0KVD8_9PEZI</name>
<protein>
    <submittedName>
        <fullName evidence="5">Uncharacterized protein</fullName>
    </submittedName>
</protein>
<comment type="caution">
    <text evidence="5">The sequence shown here is derived from an EMBL/GenBank/DDBJ whole genome shotgun (WGS) entry which is preliminary data.</text>
</comment>
<dbReference type="InterPro" id="IPR000591">
    <property type="entry name" value="DEP_dom"/>
</dbReference>
<dbReference type="EMBL" id="JAESVG020000009">
    <property type="protein sequence ID" value="KAG8624746.1"/>
    <property type="molecule type" value="Genomic_DNA"/>
</dbReference>
<sequence>MRRRSQNCYTMSDTCFPSSSLRGTTRRTRSLLIGRPPSLSSVASQARVRTRKTSRTRSRPRPPTPTFLQVFLSLPLLAPPPANSLYQFNGHACLDWILDNCMVTSEQEALAIANLFLRHGLISAEQEKEDFELGTLSGFSARTSAMYRITDRGLDSTIWELSPRQSMDTSRSTHSREAQSNSDKLLFILEDPALRLVFREFLDLRQCEENLTFYYEVKEVMETWASIKSAPEAQMETVIAAVHSLYNAFLVDNAVSEVNLGSRLRKDLQASVCDLFQTPDEKATLLRATLDLFLAAQDSIFGLMASDCVPLFLQQQGNDRLYMDRSVQRGITLQAH</sequence>
<dbReference type="Gene3D" id="1.10.167.10">
    <property type="entry name" value="Regulator of G-protein Signalling 4, domain 2"/>
    <property type="match status" value="1"/>
</dbReference>
<dbReference type="InterPro" id="IPR036390">
    <property type="entry name" value="WH_DNA-bd_sf"/>
</dbReference>
<dbReference type="GO" id="GO:0009968">
    <property type="term" value="P:negative regulation of signal transduction"/>
    <property type="evidence" value="ECO:0007669"/>
    <property type="project" value="UniProtKB-KW"/>
</dbReference>
<accession>A0A8K0KVD8</accession>
<dbReference type="SUPFAM" id="SSF46785">
    <property type="entry name" value="Winged helix' DNA-binding domain"/>
    <property type="match status" value="1"/>
</dbReference>
<feature type="domain" description="RGS" evidence="3">
    <location>
        <begin position="184"/>
        <end position="322"/>
    </location>
</feature>
<evidence type="ECO:0000313" key="6">
    <source>
        <dbReference type="Proteomes" id="UP000809789"/>
    </source>
</evidence>
<gene>
    <name evidence="5" type="ORF">KVT40_007813</name>
</gene>
<dbReference type="SMART" id="SM00315">
    <property type="entry name" value="RGS"/>
    <property type="match status" value="1"/>
</dbReference>
<reference evidence="5" key="1">
    <citation type="submission" date="2021-07" db="EMBL/GenBank/DDBJ databases">
        <title>Elsinoe batatas strain:CRI-CJ2 Genome sequencing and assembly.</title>
        <authorList>
            <person name="Huang L."/>
        </authorList>
    </citation>
    <scope>NUCLEOTIDE SEQUENCE</scope>
    <source>
        <strain evidence="5">CRI-CJ2</strain>
    </source>
</reference>
<dbReference type="PANTHER" id="PTHR10845:SF192">
    <property type="entry name" value="DOUBLE HIT, ISOFORM B"/>
    <property type="match status" value="1"/>
</dbReference>
<keyword evidence="1" id="KW-0734">Signal transduction inhibitor</keyword>
<evidence type="ECO:0000256" key="2">
    <source>
        <dbReference type="SAM" id="MobiDB-lite"/>
    </source>
</evidence>
<evidence type="ECO:0000313" key="5">
    <source>
        <dbReference type="EMBL" id="KAG8624746.1"/>
    </source>
</evidence>
<keyword evidence="6" id="KW-1185">Reference proteome</keyword>
<dbReference type="InterPro" id="IPR036305">
    <property type="entry name" value="RGS_sf"/>
</dbReference>
<feature type="compositionally biased region" description="Basic residues" evidence="2">
    <location>
        <begin position="48"/>
        <end position="60"/>
    </location>
</feature>
<feature type="domain" description="DEP" evidence="4">
    <location>
        <begin position="88"/>
        <end position="151"/>
    </location>
</feature>
<proteinExistence type="predicted"/>
<dbReference type="AlphaFoldDB" id="A0A8K0KVD8"/>
<dbReference type="InterPro" id="IPR036388">
    <property type="entry name" value="WH-like_DNA-bd_sf"/>
</dbReference>
<evidence type="ECO:0000259" key="3">
    <source>
        <dbReference type="PROSITE" id="PS50132"/>
    </source>
</evidence>
<evidence type="ECO:0000259" key="4">
    <source>
        <dbReference type="PROSITE" id="PS50186"/>
    </source>
</evidence>
<evidence type="ECO:0000256" key="1">
    <source>
        <dbReference type="ARBA" id="ARBA00022700"/>
    </source>
</evidence>
<dbReference type="PRINTS" id="PR01301">
    <property type="entry name" value="RGSPROTEIN"/>
</dbReference>
<dbReference type="GO" id="GO:0035556">
    <property type="term" value="P:intracellular signal transduction"/>
    <property type="evidence" value="ECO:0007669"/>
    <property type="project" value="InterPro"/>
</dbReference>
<dbReference type="Proteomes" id="UP000809789">
    <property type="component" value="Unassembled WGS sequence"/>
</dbReference>
<dbReference type="SUPFAM" id="SSF48097">
    <property type="entry name" value="Regulator of G-protein signaling, RGS"/>
    <property type="match status" value="1"/>
</dbReference>
<dbReference type="InterPro" id="IPR044926">
    <property type="entry name" value="RGS_subdomain_2"/>
</dbReference>
<dbReference type="PROSITE" id="PS50186">
    <property type="entry name" value="DEP"/>
    <property type="match status" value="1"/>
</dbReference>
<dbReference type="Gene3D" id="1.10.10.10">
    <property type="entry name" value="Winged helix-like DNA-binding domain superfamily/Winged helix DNA-binding domain"/>
    <property type="match status" value="1"/>
</dbReference>
<feature type="region of interest" description="Disordered" evidence="2">
    <location>
        <begin position="38"/>
        <end position="64"/>
    </location>
</feature>
<organism evidence="5 6">
    <name type="scientific">Elsinoe batatas</name>
    <dbReference type="NCBI Taxonomy" id="2601811"/>
    <lineage>
        <taxon>Eukaryota</taxon>
        <taxon>Fungi</taxon>
        <taxon>Dikarya</taxon>
        <taxon>Ascomycota</taxon>
        <taxon>Pezizomycotina</taxon>
        <taxon>Dothideomycetes</taxon>
        <taxon>Dothideomycetidae</taxon>
        <taxon>Myriangiales</taxon>
        <taxon>Elsinoaceae</taxon>
        <taxon>Elsinoe</taxon>
    </lineage>
</organism>
<dbReference type="PANTHER" id="PTHR10845">
    <property type="entry name" value="REGULATOR OF G PROTEIN SIGNALING"/>
    <property type="match status" value="1"/>
</dbReference>
<dbReference type="InterPro" id="IPR016137">
    <property type="entry name" value="RGS"/>
</dbReference>
<dbReference type="Pfam" id="PF00615">
    <property type="entry name" value="RGS"/>
    <property type="match status" value="1"/>
</dbReference>
<dbReference type="PROSITE" id="PS50132">
    <property type="entry name" value="RGS"/>
    <property type="match status" value="1"/>
</dbReference>